<dbReference type="InterPro" id="IPR036890">
    <property type="entry name" value="HATPase_C_sf"/>
</dbReference>
<dbReference type="Gene3D" id="3.40.50.2300">
    <property type="match status" value="1"/>
</dbReference>
<name>A0ABX2CW28_9CYAN</name>
<dbReference type="SUPFAM" id="SSF55874">
    <property type="entry name" value="ATPase domain of HSP90 chaperone/DNA topoisomerase II/histidine kinase"/>
    <property type="match status" value="1"/>
</dbReference>
<dbReference type="InterPro" id="IPR003660">
    <property type="entry name" value="HAMP_dom"/>
</dbReference>
<keyword evidence="11 14" id="KW-0472">Membrane</keyword>
<dbReference type="Gene3D" id="1.10.8.500">
    <property type="entry name" value="HAMP domain in histidine kinase"/>
    <property type="match status" value="1"/>
</dbReference>
<dbReference type="PROSITE" id="PS50109">
    <property type="entry name" value="HIS_KIN"/>
    <property type="match status" value="1"/>
</dbReference>
<keyword evidence="7 14" id="KW-0812">Transmembrane</keyword>
<feature type="modified residue" description="4-aspartylphosphate" evidence="12">
    <location>
        <position position="768"/>
    </location>
</feature>
<feature type="transmembrane region" description="Helical" evidence="14">
    <location>
        <begin position="356"/>
        <end position="378"/>
    </location>
</feature>
<dbReference type="SUPFAM" id="SSF52172">
    <property type="entry name" value="CheY-like"/>
    <property type="match status" value="1"/>
</dbReference>
<dbReference type="InterPro" id="IPR001789">
    <property type="entry name" value="Sig_transdc_resp-reg_receiver"/>
</dbReference>
<feature type="transmembrane region" description="Helical" evidence="14">
    <location>
        <begin position="21"/>
        <end position="43"/>
    </location>
</feature>
<dbReference type="CDD" id="cd06225">
    <property type="entry name" value="HAMP"/>
    <property type="match status" value="1"/>
</dbReference>
<gene>
    <name evidence="18" type="primary">arcB_6</name>
    <name evidence="18" type="ORF">E5S67_02329</name>
</gene>
<dbReference type="InterPro" id="IPR005467">
    <property type="entry name" value="His_kinase_dom"/>
</dbReference>
<dbReference type="InterPro" id="IPR003594">
    <property type="entry name" value="HATPase_dom"/>
</dbReference>
<dbReference type="SUPFAM" id="SSF158472">
    <property type="entry name" value="HAMP domain-like"/>
    <property type="match status" value="1"/>
</dbReference>
<evidence type="ECO:0000256" key="13">
    <source>
        <dbReference type="SAM" id="Coils"/>
    </source>
</evidence>
<keyword evidence="5 12" id="KW-0597">Phosphoprotein</keyword>
<dbReference type="InterPro" id="IPR003661">
    <property type="entry name" value="HisK_dim/P_dom"/>
</dbReference>
<dbReference type="PROSITE" id="PS50885">
    <property type="entry name" value="HAMP"/>
    <property type="match status" value="1"/>
</dbReference>
<dbReference type="CDD" id="cd00082">
    <property type="entry name" value="HisKA"/>
    <property type="match status" value="1"/>
</dbReference>
<evidence type="ECO:0000256" key="11">
    <source>
        <dbReference type="ARBA" id="ARBA00023136"/>
    </source>
</evidence>
<dbReference type="PANTHER" id="PTHR43047:SF72">
    <property type="entry name" value="OSMOSENSING HISTIDINE PROTEIN KINASE SLN1"/>
    <property type="match status" value="1"/>
</dbReference>
<evidence type="ECO:0000256" key="6">
    <source>
        <dbReference type="ARBA" id="ARBA00022679"/>
    </source>
</evidence>
<keyword evidence="9 14" id="KW-1133">Transmembrane helix</keyword>
<accession>A0ABX2CW28</accession>
<evidence type="ECO:0000256" key="5">
    <source>
        <dbReference type="ARBA" id="ARBA00022553"/>
    </source>
</evidence>
<keyword evidence="6 18" id="KW-0808">Transferase</keyword>
<dbReference type="CDD" id="cd16922">
    <property type="entry name" value="HATPase_EvgS-ArcB-TorS-like"/>
    <property type="match status" value="1"/>
</dbReference>
<dbReference type="Pfam" id="PF00072">
    <property type="entry name" value="Response_reg"/>
    <property type="match status" value="1"/>
</dbReference>
<evidence type="ECO:0000256" key="12">
    <source>
        <dbReference type="PROSITE-ProRule" id="PRU00169"/>
    </source>
</evidence>
<proteinExistence type="predicted"/>
<dbReference type="InterPro" id="IPR004358">
    <property type="entry name" value="Sig_transdc_His_kin-like_C"/>
</dbReference>
<dbReference type="EC" id="2.7.13.3" evidence="3"/>
<dbReference type="Gene3D" id="3.30.450.20">
    <property type="entry name" value="PAS domain"/>
    <property type="match status" value="2"/>
</dbReference>
<evidence type="ECO:0000256" key="4">
    <source>
        <dbReference type="ARBA" id="ARBA00022475"/>
    </source>
</evidence>
<dbReference type="Pfam" id="PF00672">
    <property type="entry name" value="HAMP"/>
    <property type="match status" value="1"/>
</dbReference>
<protein>
    <recommendedName>
        <fullName evidence="3">histidine kinase</fullName>
        <ecNumber evidence="3">2.7.13.3</ecNumber>
    </recommendedName>
</protein>
<dbReference type="SMART" id="SM00387">
    <property type="entry name" value="HATPase_c"/>
    <property type="match status" value="1"/>
</dbReference>
<dbReference type="PANTHER" id="PTHR43047">
    <property type="entry name" value="TWO-COMPONENT HISTIDINE PROTEIN KINASE"/>
    <property type="match status" value="1"/>
</dbReference>
<evidence type="ECO:0000259" key="17">
    <source>
        <dbReference type="PROSITE" id="PS50885"/>
    </source>
</evidence>
<evidence type="ECO:0000313" key="19">
    <source>
        <dbReference type="Proteomes" id="UP000702425"/>
    </source>
</evidence>
<dbReference type="SMART" id="SM00304">
    <property type="entry name" value="HAMP"/>
    <property type="match status" value="1"/>
</dbReference>
<comment type="subcellular location">
    <subcellularLocation>
        <location evidence="2">Cell membrane</location>
        <topology evidence="2">Multi-pass membrane protein</topology>
    </subcellularLocation>
</comment>
<keyword evidence="10" id="KW-0902">Two-component regulatory system</keyword>
<evidence type="ECO:0000256" key="8">
    <source>
        <dbReference type="ARBA" id="ARBA00022777"/>
    </source>
</evidence>
<dbReference type="Pfam" id="PF00512">
    <property type="entry name" value="HisKA"/>
    <property type="match status" value="1"/>
</dbReference>
<evidence type="ECO:0000256" key="1">
    <source>
        <dbReference type="ARBA" id="ARBA00000085"/>
    </source>
</evidence>
<dbReference type="RefSeq" id="WP_172187288.1">
    <property type="nucleotide sequence ID" value="NZ_CAWPPK010000247.1"/>
</dbReference>
<dbReference type="GO" id="GO:0004673">
    <property type="term" value="F:protein histidine kinase activity"/>
    <property type="evidence" value="ECO:0007669"/>
    <property type="project" value="UniProtKB-EC"/>
</dbReference>
<dbReference type="Gene3D" id="3.30.565.10">
    <property type="entry name" value="Histidine kinase-like ATPase, C-terminal domain"/>
    <property type="match status" value="1"/>
</dbReference>
<organism evidence="18 19">
    <name type="scientific">Microcoleus asticus IPMA8</name>
    <dbReference type="NCBI Taxonomy" id="2563858"/>
    <lineage>
        <taxon>Bacteria</taxon>
        <taxon>Bacillati</taxon>
        <taxon>Cyanobacteriota</taxon>
        <taxon>Cyanophyceae</taxon>
        <taxon>Oscillatoriophycideae</taxon>
        <taxon>Oscillatoriales</taxon>
        <taxon>Microcoleaceae</taxon>
        <taxon>Microcoleus</taxon>
        <taxon>Microcoleus asticus</taxon>
    </lineage>
</organism>
<evidence type="ECO:0000259" key="16">
    <source>
        <dbReference type="PROSITE" id="PS50110"/>
    </source>
</evidence>
<comment type="catalytic activity">
    <reaction evidence="1">
        <text>ATP + protein L-histidine = ADP + protein N-phospho-L-histidine.</text>
        <dbReference type="EC" id="2.7.13.3"/>
    </reaction>
</comment>
<evidence type="ECO:0000259" key="15">
    <source>
        <dbReference type="PROSITE" id="PS50109"/>
    </source>
</evidence>
<dbReference type="SMART" id="SM00388">
    <property type="entry name" value="HisKA"/>
    <property type="match status" value="1"/>
</dbReference>
<evidence type="ECO:0000256" key="10">
    <source>
        <dbReference type="ARBA" id="ARBA00023012"/>
    </source>
</evidence>
<sequence>MTLIASEHELAKSPQKIPLRLVLVVPFVLQIFAAVGLTGWFSLHNGKTAVNNVTSQLRTEVLARINQQLNTYLETPHLVNAISVDAIRRFGLWNPDNMGSMRSYFFWQLKQFSTVNYISFGGEKKEFAGAGYKDDGTLVIEITDRSTNFIDTIVSVDREGNPTQFKETHPDYDPRIRGWYKAAKVAGKPQWNKIYQYFIQPSLGISASQPVYDKNGTFRGVVSTDLFLSKIGDFLQSLKIGKSGKTFIIERSGLLVASSTAEKPFINTKNSKKTQRLKAIESSVPLIQGTAKHLIERFGNFNEIDSNQQLDFILNGQREFVQVSPFQDGRGLDWLIVVVVPEADFMEQINANTRSTVLLCILALVLATLLGILASRWITHPIFRLSKASRAIASGQLDQEVEVNGIDELGILAQSFNQMAQQLRESFAALEKTNSELENRVEERTSELKEAKVAADTANHAKSQFLANMSHELRTPLNGILGYAQIMERDKSTTPQQKDAIQIIHHCGSHLLTLINDILDIYKIEASKMELYSSTFNFPSFLIEVVEICRIRAEQKEITFNYQVLNQLPNAVNADQKRLRQVLINLLGNAIKFTEKGGVIFKVGVIGNGEDSDQSPLTTIRFYIEDTGVGMAPEQLEKIFLPFEQVGNSQQKAEGTGLGLAIAQKIVQMMGGEIKVESRLGKGSTFSLDLELTESSEYIAQRSRKNSTNLRGFKGNKNKILLVDDRCENRGFIKNILEPLGFKIMEACNGQDGLDKATDFQPDLIITDLVMPVMDGFEMSRRFRKSSEFKDVILIASSASVFKFDRQNSKEAGCNEFLSKPIQVEELLEVLKIYLQIEWIYEQPADLANEQQEGFTNLLNVQSCELVIPPSIELVALFNAARIGDIEAVEQEANRLKQIHGNYLPFANKLLQFAKNFEEKEILAFVKTHLVK</sequence>
<evidence type="ECO:0000256" key="14">
    <source>
        <dbReference type="SAM" id="Phobius"/>
    </source>
</evidence>
<feature type="domain" description="HAMP" evidence="17">
    <location>
        <begin position="376"/>
        <end position="428"/>
    </location>
</feature>
<keyword evidence="19" id="KW-1185">Reference proteome</keyword>
<evidence type="ECO:0000256" key="9">
    <source>
        <dbReference type="ARBA" id="ARBA00022989"/>
    </source>
</evidence>
<keyword evidence="4" id="KW-1003">Cell membrane</keyword>
<keyword evidence="8" id="KW-0418">Kinase</keyword>
<dbReference type="InterPro" id="IPR033479">
    <property type="entry name" value="dCache_1"/>
</dbReference>
<dbReference type="CDD" id="cd17546">
    <property type="entry name" value="REC_hyHK_CKI1_RcsC-like"/>
    <property type="match status" value="1"/>
</dbReference>
<dbReference type="Proteomes" id="UP000702425">
    <property type="component" value="Unassembled WGS sequence"/>
</dbReference>
<dbReference type="Pfam" id="PF02518">
    <property type="entry name" value="HATPase_c"/>
    <property type="match status" value="1"/>
</dbReference>
<evidence type="ECO:0000256" key="2">
    <source>
        <dbReference type="ARBA" id="ARBA00004651"/>
    </source>
</evidence>
<dbReference type="EMBL" id="SRRZ01000035">
    <property type="protein sequence ID" value="NQE34602.1"/>
    <property type="molecule type" value="Genomic_DNA"/>
</dbReference>
<feature type="domain" description="Histidine kinase" evidence="15">
    <location>
        <begin position="468"/>
        <end position="694"/>
    </location>
</feature>
<dbReference type="InterPro" id="IPR011006">
    <property type="entry name" value="CheY-like_superfamily"/>
</dbReference>
<feature type="domain" description="Response regulatory" evidence="16">
    <location>
        <begin position="719"/>
        <end position="835"/>
    </location>
</feature>
<dbReference type="Gene3D" id="1.10.287.130">
    <property type="match status" value="1"/>
</dbReference>
<dbReference type="SMART" id="SM00448">
    <property type="entry name" value="REC"/>
    <property type="match status" value="1"/>
</dbReference>
<feature type="coiled-coil region" evidence="13">
    <location>
        <begin position="413"/>
        <end position="454"/>
    </location>
</feature>
<dbReference type="SUPFAM" id="SSF47384">
    <property type="entry name" value="Homodimeric domain of signal transducing histidine kinase"/>
    <property type="match status" value="1"/>
</dbReference>
<dbReference type="CDD" id="cd12913">
    <property type="entry name" value="PDC1_MCP_like"/>
    <property type="match status" value="1"/>
</dbReference>
<evidence type="ECO:0000256" key="3">
    <source>
        <dbReference type="ARBA" id="ARBA00012438"/>
    </source>
</evidence>
<dbReference type="PROSITE" id="PS50110">
    <property type="entry name" value="RESPONSE_REGULATORY"/>
    <property type="match status" value="1"/>
</dbReference>
<evidence type="ECO:0000313" key="18">
    <source>
        <dbReference type="EMBL" id="NQE34602.1"/>
    </source>
</evidence>
<dbReference type="InterPro" id="IPR036097">
    <property type="entry name" value="HisK_dim/P_sf"/>
</dbReference>
<evidence type="ECO:0000256" key="7">
    <source>
        <dbReference type="ARBA" id="ARBA00022692"/>
    </source>
</evidence>
<comment type="caution">
    <text evidence="18">The sequence shown here is derived from an EMBL/GenBank/DDBJ whole genome shotgun (WGS) entry which is preliminary data.</text>
</comment>
<reference evidence="18 19" key="1">
    <citation type="journal article" date="2020" name="Sci. Rep.">
        <title>A novel cyanobacterial geosmin producer, revising GeoA distribution and dispersion patterns in Bacteria.</title>
        <authorList>
            <person name="Churro C."/>
            <person name="Semedo-Aguiar A.P."/>
            <person name="Silva A.D."/>
            <person name="Pereira-Leal J.B."/>
            <person name="Leite R.B."/>
        </authorList>
    </citation>
    <scope>NUCLEOTIDE SEQUENCE [LARGE SCALE GENOMIC DNA]</scope>
    <source>
        <strain evidence="18 19">IPMA8</strain>
    </source>
</reference>
<dbReference type="PRINTS" id="PR00344">
    <property type="entry name" value="BCTRLSENSOR"/>
</dbReference>
<dbReference type="Pfam" id="PF02743">
    <property type="entry name" value="dCache_1"/>
    <property type="match status" value="1"/>
</dbReference>
<keyword evidence="13" id="KW-0175">Coiled coil</keyword>